<dbReference type="GO" id="GO:0016810">
    <property type="term" value="F:hydrolase activity, acting on carbon-nitrogen (but not peptide) bonds"/>
    <property type="evidence" value="ECO:0007669"/>
    <property type="project" value="InterPro"/>
</dbReference>
<accession>A0A3E2XJI8</accession>
<protein>
    <submittedName>
        <fullName evidence="2">Metal-dependent hydrolase with the TIM-barrel fold protein</fullName>
    </submittedName>
</protein>
<dbReference type="PANTHER" id="PTHR22642">
    <property type="entry name" value="IMIDAZOLONEPROPIONASE"/>
    <property type="match status" value="1"/>
</dbReference>
<dbReference type="PANTHER" id="PTHR22642:SF2">
    <property type="entry name" value="PROTEIN LONG AFTER FAR-RED 3"/>
    <property type="match status" value="1"/>
</dbReference>
<dbReference type="Gene3D" id="2.30.40.10">
    <property type="entry name" value="Urease, subunit C, domain 1"/>
    <property type="match status" value="1"/>
</dbReference>
<dbReference type="SUPFAM" id="SSF51556">
    <property type="entry name" value="Metallo-dependent hydrolases"/>
    <property type="match status" value="1"/>
</dbReference>
<evidence type="ECO:0000259" key="1">
    <source>
        <dbReference type="Pfam" id="PF07969"/>
    </source>
</evidence>
<dbReference type="InterPro" id="IPR013108">
    <property type="entry name" value="Amidohydro_3"/>
</dbReference>
<keyword evidence="2" id="KW-0378">Hydrolase</keyword>
<keyword evidence="3" id="KW-1185">Reference proteome</keyword>
<dbReference type="RefSeq" id="WP_117540936.1">
    <property type="nucleotide sequence ID" value="NZ_QVFD01000013.1"/>
</dbReference>
<comment type="caution">
    <text evidence="2">The sequence shown here is derived from an EMBL/GenBank/DDBJ whole genome shotgun (WGS) entry which is preliminary data.</text>
</comment>
<reference evidence="2 3" key="1">
    <citation type="submission" date="2018-08" db="EMBL/GenBank/DDBJ databases">
        <title>A genome reference for cultivated species of the human gut microbiota.</title>
        <authorList>
            <person name="Zou Y."/>
            <person name="Xue W."/>
            <person name="Luo G."/>
        </authorList>
    </citation>
    <scope>NUCLEOTIDE SEQUENCE [LARGE SCALE GENOMIC DNA]</scope>
    <source>
        <strain evidence="2 3">AM28-39</strain>
    </source>
</reference>
<dbReference type="AlphaFoldDB" id="A0A3E2XJI8"/>
<name>A0A3E2XJI8_9FIRM</name>
<dbReference type="OrthoDB" id="9767366at2"/>
<sequence>MKVYEGAILTCDANDQVARYLVEDGGRILYVGDELPERYISVRHERLGKKALIPAFTDSHIHFASFSTFHAGLNVMNAASNEEILSMLSDFAKKSDQKMLIGFGASPYSVKERRLVNRNELDRVCPDKPVFMVKYDGHACIVNTKLYEQVKDKVSGLRGCHADTGEMNQEAFFAISDYVTNSISVPQLLKNMQKAIDYMASKGIGMIHTVSGVGFVRDLDVDLERWFGRGLNNGMQMRVFFQTMDVKKVQKRHLPRVGGCFATALDGCFGSKDAALRVPYENSDSKGVLYYSDAQVAEFCKKANRAGLQIEMHAIGDAAFDQATRALKAALDDYPREDHRHAIIHACLPTKEGIDICEKYHILLPVQSAFIDWPQEPDEYLEDILGERSQRLNPLRTFTEHGIMMSAGSDGPCTDPDPIEWMYRACNHSVPEESLTIQEALKMCTYNGYYTTFDEKERGSLETGKIADMVILSENPYEKDVKNLRDIQVKQLLLQGRPYKPLKGSAISQVLKGMRSRSKI</sequence>
<gene>
    <name evidence="2" type="ORF">DW747_12280</name>
</gene>
<dbReference type="InterPro" id="IPR032466">
    <property type="entry name" value="Metal_Hydrolase"/>
</dbReference>
<dbReference type="InterPro" id="IPR011059">
    <property type="entry name" value="Metal-dep_hydrolase_composite"/>
</dbReference>
<organism evidence="2 3">
    <name type="scientific">Coprococcus catus</name>
    <dbReference type="NCBI Taxonomy" id="116085"/>
    <lineage>
        <taxon>Bacteria</taxon>
        <taxon>Bacillati</taxon>
        <taxon>Bacillota</taxon>
        <taxon>Clostridia</taxon>
        <taxon>Lachnospirales</taxon>
        <taxon>Lachnospiraceae</taxon>
        <taxon>Coprococcus</taxon>
    </lineage>
</organism>
<evidence type="ECO:0000313" key="2">
    <source>
        <dbReference type="EMBL" id="RGC44847.1"/>
    </source>
</evidence>
<dbReference type="SUPFAM" id="SSF51338">
    <property type="entry name" value="Composite domain of metallo-dependent hydrolases"/>
    <property type="match status" value="1"/>
</dbReference>
<dbReference type="Pfam" id="PF07969">
    <property type="entry name" value="Amidohydro_3"/>
    <property type="match status" value="1"/>
</dbReference>
<dbReference type="Gene3D" id="3.10.310.70">
    <property type="match status" value="1"/>
</dbReference>
<evidence type="ECO:0000313" key="3">
    <source>
        <dbReference type="Proteomes" id="UP000261231"/>
    </source>
</evidence>
<proteinExistence type="predicted"/>
<feature type="domain" description="Amidohydrolase 3" evidence="1">
    <location>
        <begin position="50"/>
        <end position="498"/>
    </location>
</feature>
<dbReference type="Proteomes" id="UP000261231">
    <property type="component" value="Unassembled WGS sequence"/>
</dbReference>
<dbReference type="EMBL" id="QVFD01000013">
    <property type="protein sequence ID" value="RGC44847.1"/>
    <property type="molecule type" value="Genomic_DNA"/>
</dbReference>
<dbReference type="Gene3D" id="3.20.20.140">
    <property type="entry name" value="Metal-dependent hydrolases"/>
    <property type="match status" value="1"/>
</dbReference>